<dbReference type="SMART" id="SM00554">
    <property type="entry name" value="FAS1"/>
    <property type="match status" value="2"/>
</dbReference>
<dbReference type="Gene3D" id="2.30.180.10">
    <property type="entry name" value="FAS1 domain"/>
    <property type="match status" value="2"/>
</dbReference>
<dbReference type="SUPFAM" id="SSF82153">
    <property type="entry name" value="FAS1 domain"/>
    <property type="match status" value="2"/>
</dbReference>
<name>A0A2K1QIX7_9PEZI</name>
<dbReference type="OrthoDB" id="7700931at2759"/>
<organism evidence="4 5">
    <name type="scientific">Sphaceloma murrayae</name>
    <dbReference type="NCBI Taxonomy" id="2082308"/>
    <lineage>
        <taxon>Eukaryota</taxon>
        <taxon>Fungi</taxon>
        <taxon>Dikarya</taxon>
        <taxon>Ascomycota</taxon>
        <taxon>Pezizomycotina</taxon>
        <taxon>Dothideomycetes</taxon>
        <taxon>Dothideomycetidae</taxon>
        <taxon>Myriangiales</taxon>
        <taxon>Elsinoaceae</taxon>
        <taxon>Sphaceloma</taxon>
    </lineage>
</organism>
<feature type="region of interest" description="Disordered" evidence="1">
    <location>
        <begin position="124"/>
        <end position="155"/>
    </location>
</feature>
<proteinExistence type="predicted"/>
<feature type="compositionally biased region" description="Basic residues" evidence="1">
    <location>
        <begin position="134"/>
        <end position="149"/>
    </location>
</feature>
<protein>
    <submittedName>
        <fullName evidence="4">Periostin</fullName>
    </submittedName>
</protein>
<reference evidence="4 5" key="1">
    <citation type="submission" date="2017-06" db="EMBL/GenBank/DDBJ databases">
        <title>Draft genome sequence of a variant of Elsinoe murrayae.</title>
        <authorList>
            <person name="Cheng Q."/>
        </authorList>
    </citation>
    <scope>NUCLEOTIDE SEQUENCE [LARGE SCALE GENOMIC DNA]</scope>
    <source>
        <strain evidence="4 5">CQ-2017a</strain>
    </source>
</reference>
<feature type="signal peptide" evidence="2">
    <location>
        <begin position="1"/>
        <end position="15"/>
    </location>
</feature>
<gene>
    <name evidence="4" type="ORF">CAC42_2079</name>
</gene>
<keyword evidence="5" id="KW-1185">Reference proteome</keyword>
<keyword evidence="2" id="KW-0732">Signal</keyword>
<dbReference type="InterPro" id="IPR036378">
    <property type="entry name" value="FAS1_dom_sf"/>
</dbReference>
<feature type="compositionally biased region" description="Basic and acidic residues" evidence="1">
    <location>
        <begin position="124"/>
        <end position="133"/>
    </location>
</feature>
<dbReference type="PANTHER" id="PTHR10900">
    <property type="entry name" value="PERIOSTIN-RELATED"/>
    <property type="match status" value="1"/>
</dbReference>
<dbReference type="EMBL" id="NKHZ01000081">
    <property type="protein sequence ID" value="PNS14850.1"/>
    <property type="molecule type" value="Genomic_DNA"/>
</dbReference>
<dbReference type="Pfam" id="PF02469">
    <property type="entry name" value="Fasciclin"/>
    <property type="match status" value="2"/>
</dbReference>
<feature type="chain" id="PRO_5014443985" evidence="2">
    <location>
        <begin position="16"/>
        <end position="491"/>
    </location>
</feature>
<dbReference type="Proteomes" id="UP000243797">
    <property type="component" value="Unassembled WGS sequence"/>
</dbReference>
<evidence type="ECO:0000313" key="4">
    <source>
        <dbReference type="EMBL" id="PNS14850.1"/>
    </source>
</evidence>
<dbReference type="STRING" id="2082308.A0A2K1QIX7"/>
<evidence type="ECO:0000259" key="3">
    <source>
        <dbReference type="PROSITE" id="PS50213"/>
    </source>
</evidence>
<dbReference type="InParanoid" id="A0A2K1QIX7"/>
<dbReference type="InterPro" id="IPR050904">
    <property type="entry name" value="Adhesion/Biosynth-related"/>
</dbReference>
<dbReference type="AlphaFoldDB" id="A0A2K1QIX7"/>
<evidence type="ECO:0000256" key="2">
    <source>
        <dbReference type="SAM" id="SignalP"/>
    </source>
</evidence>
<dbReference type="PROSITE" id="PS50213">
    <property type="entry name" value="FAS1"/>
    <property type="match status" value="2"/>
</dbReference>
<dbReference type="PANTHER" id="PTHR10900:SF125">
    <property type="entry name" value="FAS1 DOMAIN-CONTAINING PROTEIN YLR001C"/>
    <property type="match status" value="1"/>
</dbReference>
<feature type="domain" description="FAS1" evidence="3">
    <location>
        <begin position="153"/>
        <end position="293"/>
    </location>
</feature>
<evidence type="ECO:0000256" key="1">
    <source>
        <dbReference type="SAM" id="MobiDB-lite"/>
    </source>
</evidence>
<sequence length="491" mass="54480">MKLLNLLPLAPLASAFTLPNQEIFQELSRKTQDKYAEARDRASWTKDAVQDGVDGIRGDISDITRTVKSRVGNLHKSAATTLDDALAFGHEAGKSLTDEIFDAQSWISSGLDQMYDAEERLNRPLDHEHDGRPPHRKPPPHHKKPHHGHGPPNETVYQLISNSKYTTKLAGLINEFPDLVEALNGTKANYTIFAPTDKAFEKIPEDAPKPSKEVLKKILSYHVSSDFYPAGRVLVTHTIPTLLVGDELSSQPVPQRLSVNIGLRGLTLDFYARVIAIDIFGTNGVIHGLDSLLIPPPRSLKIIDLLPGEFSTLELALVKTGLLDDLAKDNSKGGTLFAPSNFAFQKLGPRVNGFLFSKYGLKYLKALLQYHLVPEITLYSDAAYFPKDDEDKNVLIKDVPKGYYHFDLPTLLEDRELSVDVARYGGFISIKVNGFARVTVQDGIARDGVIHVVGDVLVPPKKFPPGMTETDEYEGGEICVEELKRRLEPYL</sequence>
<accession>A0A2K1QIX7</accession>
<feature type="domain" description="FAS1" evidence="3">
    <location>
        <begin position="297"/>
        <end position="457"/>
    </location>
</feature>
<evidence type="ECO:0000313" key="5">
    <source>
        <dbReference type="Proteomes" id="UP000243797"/>
    </source>
</evidence>
<comment type="caution">
    <text evidence="4">The sequence shown here is derived from an EMBL/GenBank/DDBJ whole genome shotgun (WGS) entry which is preliminary data.</text>
</comment>
<dbReference type="InterPro" id="IPR000782">
    <property type="entry name" value="FAS1_domain"/>
</dbReference>